<dbReference type="EnsemblPlants" id="AUR62001236-RA">
    <property type="protein sequence ID" value="AUR62001236-RA:cds"/>
    <property type="gene ID" value="AUR62001236"/>
</dbReference>
<dbReference type="PROSITE" id="PS50176">
    <property type="entry name" value="ARM_REPEAT"/>
    <property type="match status" value="1"/>
</dbReference>
<reference evidence="5" key="2">
    <citation type="submission" date="2021-03" db="UniProtKB">
        <authorList>
            <consortium name="EnsemblPlants"/>
        </authorList>
    </citation>
    <scope>IDENTIFICATION</scope>
</reference>
<evidence type="ECO:0000256" key="1">
    <source>
        <dbReference type="ARBA" id="ARBA00022737"/>
    </source>
</evidence>
<dbReference type="Proteomes" id="UP000596660">
    <property type="component" value="Unplaced"/>
</dbReference>
<organism evidence="5 6">
    <name type="scientific">Chenopodium quinoa</name>
    <name type="common">Quinoa</name>
    <dbReference type="NCBI Taxonomy" id="63459"/>
    <lineage>
        <taxon>Eukaryota</taxon>
        <taxon>Viridiplantae</taxon>
        <taxon>Streptophyta</taxon>
        <taxon>Embryophyta</taxon>
        <taxon>Tracheophyta</taxon>
        <taxon>Spermatophyta</taxon>
        <taxon>Magnoliopsida</taxon>
        <taxon>eudicotyledons</taxon>
        <taxon>Gunneridae</taxon>
        <taxon>Pentapetalae</taxon>
        <taxon>Caryophyllales</taxon>
        <taxon>Chenopodiaceae</taxon>
        <taxon>Chenopodioideae</taxon>
        <taxon>Atripliceae</taxon>
        <taxon>Chenopodium</taxon>
    </lineage>
</organism>
<dbReference type="Gene3D" id="2.130.10.10">
    <property type="entry name" value="YVTN repeat-like/Quinoprotein amine dehydrogenase"/>
    <property type="match status" value="1"/>
</dbReference>
<dbReference type="Pfam" id="PF00400">
    <property type="entry name" value="WD40"/>
    <property type="match status" value="2"/>
</dbReference>
<dbReference type="InterPro" id="IPR000225">
    <property type="entry name" value="Armadillo"/>
</dbReference>
<dbReference type="InterPro" id="IPR036322">
    <property type="entry name" value="WD40_repeat_dom_sf"/>
</dbReference>
<dbReference type="PROSITE" id="PS50294">
    <property type="entry name" value="WD_REPEATS_REGION"/>
    <property type="match status" value="1"/>
</dbReference>
<dbReference type="PANTHER" id="PTHR23315:SF7">
    <property type="entry name" value="U-BOX DOMAIN-CONTAINING PROTEIN 4"/>
    <property type="match status" value="1"/>
</dbReference>
<sequence>MKEEWDSPTLAHPKFGLILASCSYDGNIIIWKEGNQTEWSQAHVFDDHRSSVNSISWITLPSGDKLYTGSKDEHVRIWDYASGQELVDNLKSTSLETVREATSELRILAKDLDNQIIIASCGAIGPLVNLLRSSDMNTQENAVTAVLNLSISNNNKVNIIKAESIEPLIHVLQTGTPDARENAAATLQRKCVNSVFVAKMLGSSEANLVQLTDFCGVDDDEEVELARQVLGGNDEVWSLGGPAFSDWSSIVPPSLDGGLCNPMIFDCNHEYFLVPATLGTATFTTNNPNPDTSGTCTADAAGALAPEPQHELLPISNILLEWARGRVVDDNLSCIPIGHSCGVYLKKDCCKGTVCKIGILPGRVTGSCHKCPGKGDFCGLFRKCCESYSCNGIFYGHCS</sequence>
<feature type="repeat" description="WD" evidence="3">
    <location>
        <begin position="45"/>
        <end position="88"/>
    </location>
</feature>
<dbReference type="InterPro" id="IPR011989">
    <property type="entry name" value="ARM-like"/>
</dbReference>
<keyword evidence="2" id="KW-0833">Ubl conjugation pathway</keyword>
<dbReference type="InterPro" id="IPR001680">
    <property type="entry name" value="WD40_rpt"/>
</dbReference>
<dbReference type="InterPro" id="IPR016024">
    <property type="entry name" value="ARM-type_fold"/>
</dbReference>
<dbReference type="SUPFAM" id="SSF48371">
    <property type="entry name" value="ARM repeat"/>
    <property type="match status" value="1"/>
</dbReference>
<dbReference type="SUPFAM" id="SSF50978">
    <property type="entry name" value="WD40 repeat-like"/>
    <property type="match status" value="1"/>
</dbReference>
<dbReference type="AlphaFoldDB" id="A0A803KQD0"/>
<keyword evidence="6" id="KW-1185">Reference proteome</keyword>
<dbReference type="SMART" id="SM00320">
    <property type="entry name" value="WD40"/>
    <property type="match status" value="1"/>
</dbReference>
<protein>
    <submittedName>
        <fullName evidence="5">Uncharacterized protein</fullName>
    </submittedName>
</protein>
<feature type="repeat" description="ARM" evidence="4">
    <location>
        <begin position="122"/>
        <end position="164"/>
    </location>
</feature>
<dbReference type="InterPro" id="IPR015943">
    <property type="entry name" value="WD40/YVTN_repeat-like_dom_sf"/>
</dbReference>
<accession>A0A803KQD0</accession>
<dbReference type="Gene3D" id="1.25.10.10">
    <property type="entry name" value="Leucine-rich Repeat Variant"/>
    <property type="match status" value="1"/>
</dbReference>
<name>A0A803KQD0_CHEQI</name>
<proteinExistence type="predicted"/>
<dbReference type="PANTHER" id="PTHR23315">
    <property type="entry name" value="U BOX DOMAIN-CONTAINING"/>
    <property type="match status" value="1"/>
</dbReference>
<evidence type="ECO:0000256" key="4">
    <source>
        <dbReference type="PROSITE-ProRule" id="PRU00259"/>
    </source>
</evidence>
<dbReference type="Gramene" id="AUR62001236-RA">
    <property type="protein sequence ID" value="AUR62001236-RA:cds"/>
    <property type="gene ID" value="AUR62001236"/>
</dbReference>
<evidence type="ECO:0000313" key="5">
    <source>
        <dbReference type="EnsemblPlants" id="AUR62001236-RA:cds"/>
    </source>
</evidence>
<keyword evidence="3" id="KW-0853">WD repeat</keyword>
<reference evidence="5" key="1">
    <citation type="journal article" date="2017" name="Nature">
        <title>The genome of Chenopodium quinoa.</title>
        <authorList>
            <person name="Jarvis D.E."/>
            <person name="Ho Y.S."/>
            <person name="Lightfoot D.J."/>
            <person name="Schmoeckel S.M."/>
            <person name="Li B."/>
            <person name="Borm T.J.A."/>
            <person name="Ohyanagi H."/>
            <person name="Mineta K."/>
            <person name="Michell C.T."/>
            <person name="Saber N."/>
            <person name="Kharbatia N.M."/>
            <person name="Rupper R.R."/>
            <person name="Sharp A.R."/>
            <person name="Dally N."/>
            <person name="Boughton B.A."/>
            <person name="Woo Y.H."/>
            <person name="Gao G."/>
            <person name="Schijlen E.G.W.M."/>
            <person name="Guo X."/>
            <person name="Momin A.A."/>
            <person name="Negrao S."/>
            <person name="Al-Babili S."/>
            <person name="Gehring C."/>
            <person name="Roessner U."/>
            <person name="Jung C."/>
            <person name="Murphy K."/>
            <person name="Arold S.T."/>
            <person name="Gojobori T."/>
            <person name="van der Linden C.G."/>
            <person name="van Loo E.N."/>
            <person name="Jellen E.N."/>
            <person name="Maughan P.J."/>
            <person name="Tester M."/>
        </authorList>
    </citation>
    <scope>NUCLEOTIDE SEQUENCE [LARGE SCALE GENOMIC DNA]</scope>
    <source>
        <strain evidence="5">cv. PI 614886</strain>
    </source>
</reference>
<evidence type="ECO:0000256" key="3">
    <source>
        <dbReference type="PROSITE-ProRule" id="PRU00221"/>
    </source>
</evidence>
<dbReference type="PROSITE" id="PS50082">
    <property type="entry name" value="WD_REPEATS_2"/>
    <property type="match status" value="1"/>
</dbReference>
<evidence type="ECO:0000313" key="6">
    <source>
        <dbReference type="Proteomes" id="UP000596660"/>
    </source>
</evidence>
<dbReference type="Pfam" id="PF00514">
    <property type="entry name" value="Arm"/>
    <property type="match status" value="1"/>
</dbReference>
<evidence type="ECO:0000256" key="2">
    <source>
        <dbReference type="ARBA" id="ARBA00022786"/>
    </source>
</evidence>
<dbReference type="SMART" id="SM00185">
    <property type="entry name" value="ARM"/>
    <property type="match status" value="2"/>
</dbReference>
<keyword evidence="1" id="KW-0677">Repeat</keyword>